<dbReference type="Pfam" id="PF12867">
    <property type="entry name" value="DinB_2"/>
    <property type="match status" value="1"/>
</dbReference>
<dbReference type="AlphaFoldDB" id="A0A9X4KM91"/>
<comment type="caution">
    <text evidence="2">The sequence shown here is derived from an EMBL/GenBank/DDBJ whole genome shotgun (WGS) entry which is preliminary data.</text>
</comment>
<sequence length="157" mass="18842">MDAKALILLDLKETRRRFIKAASSIPDRYIHWQPDATALSVGQMIRHVLEHDYYWHMILTEQRLPTEEETTSMQDRPYASIQDEIERNEAHHVRFLSYVESLDVRAFETLLIRWPHRPIQRYLGDALERKSYHDAVHTGQLLQYMRMLQISRPDIWD</sequence>
<organism evidence="2 3">
    <name type="scientific">Cohnella ginsengisoli</name>
    <dbReference type="NCBI Taxonomy" id="425004"/>
    <lineage>
        <taxon>Bacteria</taxon>
        <taxon>Bacillati</taxon>
        <taxon>Bacillota</taxon>
        <taxon>Bacilli</taxon>
        <taxon>Bacillales</taxon>
        <taxon>Paenibacillaceae</taxon>
        <taxon>Cohnella</taxon>
    </lineage>
</organism>
<evidence type="ECO:0000313" key="2">
    <source>
        <dbReference type="EMBL" id="MDG0794832.1"/>
    </source>
</evidence>
<dbReference type="Gene3D" id="1.20.120.450">
    <property type="entry name" value="dinb family like domain"/>
    <property type="match status" value="1"/>
</dbReference>
<dbReference type="InterPro" id="IPR024775">
    <property type="entry name" value="DinB-like"/>
</dbReference>
<evidence type="ECO:0000313" key="3">
    <source>
        <dbReference type="Proteomes" id="UP001153387"/>
    </source>
</evidence>
<keyword evidence="3" id="KW-1185">Reference proteome</keyword>
<feature type="domain" description="DinB-like" evidence="1">
    <location>
        <begin position="11"/>
        <end position="141"/>
    </location>
</feature>
<accession>A0A9X4KM91</accession>
<gene>
    <name evidence="2" type="ORF">OMP38_31395</name>
</gene>
<evidence type="ECO:0000259" key="1">
    <source>
        <dbReference type="Pfam" id="PF12867"/>
    </source>
</evidence>
<protein>
    <submittedName>
        <fullName evidence="2">DinB family protein</fullName>
    </submittedName>
</protein>
<proteinExistence type="predicted"/>
<reference evidence="2 3" key="1">
    <citation type="submission" date="2022-10" db="EMBL/GenBank/DDBJ databases">
        <title>Comparative genomic analysis of Cohnella hashimotonis sp. nov., isolated from the International Space Station.</title>
        <authorList>
            <person name="Simpson A."/>
            <person name="Venkateswaran K."/>
        </authorList>
    </citation>
    <scope>NUCLEOTIDE SEQUENCE [LARGE SCALE GENOMIC DNA]</scope>
    <source>
        <strain evidence="2 3">DSM 18997</strain>
    </source>
</reference>
<dbReference type="SUPFAM" id="SSF109854">
    <property type="entry name" value="DinB/YfiT-like putative metalloenzymes"/>
    <property type="match status" value="1"/>
</dbReference>
<dbReference type="InterPro" id="IPR034660">
    <property type="entry name" value="DinB/YfiT-like"/>
</dbReference>
<dbReference type="EMBL" id="JAPDHZ010000008">
    <property type="protein sequence ID" value="MDG0794832.1"/>
    <property type="molecule type" value="Genomic_DNA"/>
</dbReference>
<dbReference type="RefSeq" id="WP_277568556.1">
    <property type="nucleotide sequence ID" value="NZ_JAPDHZ010000008.1"/>
</dbReference>
<name>A0A9X4KM91_9BACL</name>
<dbReference type="Proteomes" id="UP001153387">
    <property type="component" value="Unassembled WGS sequence"/>
</dbReference>